<protein>
    <submittedName>
        <fullName evidence="1">Uncharacterized protein</fullName>
    </submittedName>
</protein>
<reference evidence="1" key="1">
    <citation type="journal article" date="2020" name="mSystems">
        <title>Genome- and Community-Level Interaction Insights into Carbon Utilization and Element Cycling Functions of Hydrothermarchaeota in Hydrothermal Sediment.</title>
        <authorList>
            <person name="Zhou Z."/>
            <person name="Liu Y."/>
            <person name="Xu W."/>
            <person name="Pan J."/>
            <person name="Luo Z.H."/>
            <person name="Li M."/>
        </authorList>
    </citation>
    <scope>NUCLEOTIDE SEQUENCE [LARGE SCALE GENOMIC DNA]</scope>
    <source>
        <strain evidence="1">SpSt-70</strain>
    </source>
</reference>
<gene>
    <name evidence="1" type="ORF">ENU78_04380</name>
</gene>
<comment type="caution">
    <text evidence="1">The sequence shown here is derived from an EMBL/GenBank/DDBJ whole genome shotgun (WGS) entry which is preliminary data.</text>
</comment>
<dbReference type="EMBL" id="DTDV01000013">
    <property type="protein sequence ID" value="HGK23673.1"/>
    <property type="molecule type" value="Genomic_DNA"/>
</dbReference>
<proteinExistence type="predicted"/>
<sequence>MARELHDEVGQTLL</sequence>
<name>A0A7V4DY49_DICTH</name>
<evidence type="ECO:0000313" key="1">
    <source>
        <dbReference type="EMBL" id="HGK23673.1"/>
    </source>
</evidence>
<accession>A0A7V4DY49</accession>
<organism evidence="1">
    <name type="scientific">Dictyoglomus thermophilum</name>
    <dbReference type="NCBI Taxonomy" id="14"/>
    <lineage>
        <taxon>Bacteria</taxon>
        <taxon>Pseudomonadati</taxon>
        <taxon>Dictyoglomota</taxon>
        <taxon>Dictyoglomia</taxon>
        <taxon>Dictyoglomales</taxon>
        <taxon>Dictyoglomaceae</taxon>
        <taxon>Dictyoglomus</taxon>
    </lineage>
</organism>